<dbReference type="EMBL" id="JBAHYK010000943">
    <property type="protein sequence ID" value="KAL0570390.1"/>
    <property type="molecule type" value="Genomic_DNA"/>
</dbReference>
<accession>A0ABR3F5P3</accession>
<reference evidence="1 2" key="1">
    <citation type="submission" date="2024-02" db="EMBL/GenBank/DDBJ databases">
        <title>A draft genome for the cacao thread blight pathogen Marasmius crinis-equi.</title>
        <authorList>
            <person name="Cohen S.P."/>
            <person name="Baruah I.K."/>
            <person name="Amoako-Attah I."/>
            <person name="Bukari Y."/>
            <person name="Meinhardt L.W."/>
            <person name="Bailey B.A."/>
        </authorList>
    </citation>
    <scope>NUCLEOTIDE SEQUENCE [LARGE SCALE GENOMIC DNA]</scope>
    <source>
        <strain evidence="1 2">GH-76</strain>
    </source>
</reference>
<evidence type="ECO:0000313" key="1">
    <source>
        <dbReference type="EMBL" id="KAL0570390.1"/>
    </source>
</evidence>
<evidence type="ECO:0000313" key="2">
    <source>
        <dbReference type="Proteomes" id="UP001465976"/>
    </source>
</evidence>
<organism evidence="1 2">
    <name type="scientific">Marasmius crinis-equi</name>
    <dbReference type="NCBI Taxonomy" id="585013"/>
    <lineage>
        <taxon>Eukaryota</taxon>
        <taxon>Fungi</taxon>
        <taxon>Dikarya</taxon>
        <taxon>Basidiomycota</taxon>
        <taxon>Agaricomycotina</taxon>
        <taxon>Agaricomycetes</taxon>
        <taxon>Agaricomycetidae</taxon>
        <taxon>Agaricales</taxon>
        <taxon>Marasmiineae</taxon>
        <taxon>Marasmiaceae</taxon>
        <taxon>Marasmius</taxon>
    </lineage>
</organism>
<sequence>MSFTLNTADWRKPTITLSRSQRIQIAQSAIEKALSNLAGDGRFPDNDIDTAHLYSDMAEFDLLSNKTQYEDQLARYLQSWTGDTLSSGLILVRIPSLFLCLFFLD</sequence>
<protein>
    <submittedName>
        <fullName evidence="1">Uncharacterized protein</fullName>
    </submittedName>
</protein>
<comment type="caution">
    <text evidence="1">The sequence shown here is derived from an EMBL/GenBank/DDBJ whole genome shotgun (WGS) entry which is preliminary data.</text>
</comment>
<keyword evidence="2" id="KW-1185">Reference proteome</keyword>
<gene>
    <name evidence="1" type="ORF">V5O48_011566</name>
</gene>
<name>A0ABR3F5P3_9AGAR</name>
<proteinExistence type="predicted"/>
<dbReference type="Proteomes" id="UP001465976">
    <property type="component" value="Unassembled WGS sequence"/>
</dbReference>